<organism evidence="1">
    <name type="scientific">marine metagenome</name>
    <dbReference type="NCBI Taxonomy" id="408172"/>
    <lineage>
        <taxon>unclassified sequences</taxon>
        <taxon>metagenomes</taxon>
        <taxon>ecological metagenomes</taxon>
    </lineage>
</organism>
<feature type="non-terminal residue" evidence="1">
    <location>
        <position position="122"/>
    </location>
</feature>
<gene>
    <name evidence="1" type="ORF">METZ01_LOCUS507076</name>
</gene>
<evidence type="ECO:0008006" key="2">
    <source>
        <dbReference type="Google" id="ProtNLM"/>
    </source>
</evidence>
<dbReference type="InterPro" id="IPR036770">
    <property type="entry name" value="Ankyrin_rpt-contain_sf"/>
</dbReference>
<proteinExistence type="predicted"/>
<dbReference type="Gene3D" id="1.25.40.20">
    <property type="entry name" value="Ankyrin repeat-containing domain"/>
    <property type="match status" value="1"/>
</dbReference>
<sequence>MISNEFLTLACLEYTDHDCPEKYAQAQSMLDQKAKHIGQDIYTASIIGDTNKVRYLLQQDPSLVGQKGGPRNWDPLLYLCYGRVISLLDGHNTLETAKVLLASGADPNTNFTYPYGSIFTAV</sequence>
<evidence type="ECO:0000313" key="1">
    <source>
        <dbReference type="EMBL" id="SVE54222.1"/>
    </source>
</evidence>
<protein>
    <recommendedName>
        <fullName evidence="2">Ankyrin repeat domain-containing protein</fullName>
    </recommendedName>
</protein>
<accession>A0A383EBH8</accession>
<dbReference type="AlphaFoldDB" id="A0A383EBH8"/>
<name>A0A383EBH8_9ZZZZ</name>
<reference evidence="1" key="1">
    <citation type="submission" date="2018-05" db="EMBL/GenBank/DDBJ databases">
        <authorList>
            <person name="Lanie J.A."/>
            <person name="Ng W.-L."/>
            <person name="Kazmierczak K.M."/>
            <person name="Andrzejewski T.M."/>
            <person name="Davidsen T.M."/>
            <person name="Wayne K.J."/>
            <person name="Tettelin H."/>
            <person name="Glass J.I."/>
            <person name="Rusch D."/>
            <person name="Podicherti R."/>
            <person name="Tsui H.-C.T."/>
            <person name="Winkler M.E."/>
        </authorList>
    </citation>
    <scope>NUCLEOTIDE SEQUENCE</scope>
</reference>
<dbReference type="EMBL" id="UINC01224551">
    <property type="protein sequence ID" value="SVE54222.1"/>
    <property type="molecule type" value="Genomic_DNA"/>
</dbReference>